<dbReference type="PANTHER" id="PTHR40269">
    <property type="entry name" value="OUTER MEMBRANE PROTEIN-RELATED"/>
    <property type="match status" value="1"/>
</dbReference>
<dbReference type="Pfam" id="PF11737">
    <property type="entry name" value="DUF3300"/>
    <property type="match status" value="1"/>
</dbReference>
<feature type="region of interest" description="Disordered" evidence="1">
    <location>
        <begin position="329"/>
        <end position="573"/>
    </location>
</feature>
<dbReference type="RefSeq" id="WP_195875966.1">
    <property type="nucleotide sequence ID" value="NZ_JADOEL010000011.1"/>
</dbReference>
<dbReference type="EMBL" id="JADOEL010000011">
    <property type="protein sequence ID" value="MBF8178737.1"/>
    <property type="molecule type" value="Genomic_DNA"/>
</dbReference>
<dbReference type="InterPro" id="IPR021728">
    <property type="entry name" value="DUF3300"/>
</dbReference>
<gene>
    <name evidence="3" type="ORF">IXC47_13690</name>
</gene>
<keyword evidence="2" id="KW-0732">Signal</keyword>
<feature type="compositionally biased region" description="Basic and acidic residues" evidence="1">
    <location>
        <begin position="480"/>
        <end position="493"/>
    </location>
</feature>
<proteinExistence type="predicted"/>
<feature type="chain" id="PRO_5045638179" evidence="2">
    <location>
        <begin position="25"/>
        <end position="573"/>
    </location>
</feature>
<protein>
    <submittedName>
        <fullName evidence="3">DUF3300 domain-containing protein</fullName>
    </submittedName>
</protein>
<evidence type="ECO:0000313" key="3">
    <source>
        <dbReference type="EMBL" id="MBF8178737.1"/>
    </source>
</evidence>
<evidence type="ECO:0000256" key="1">
    <source>
        <dbReference type="SAM" id="MobiDB-lite"/>
    </source>
</evidence>
<dbReference type="PANTHER" id="PTHR40269:SF1">
    <property type="entry name" value="OUTER MEMBRANE PROTEIN"/>
    <property type="match status" value="1"/>
</dbReference>
<accession>A0ABS0EV55</accession>
<feature type="compositionally biased region" description="Basic and acidic residues" evidence="1">
    <location>
        <begin position="408"/>
        <end position="428"/>
    </location>
</feature>
<feature type="compositionally biased region" description="Basic and acidic residues" evidence="1">
    <location>
        <begin position="552"/>
        <end position="573"/>
    </location>
</feature>
<feature type="compositionally biased region" description="Polar residues" evidence="1">
    <location>
        <begin position="440"/>
        <end position="449"/>
    </location>
</feature>
<comment type="caution">
    <text evidence="3">The sequence shown here is derived from an EMBL/GenBank/DDBJ whole genome shotgun (WGS) entry which is preliminary data.</text>
</comment>
<feature type="compositionally biased region" description="Low complexity" evidence="1">
    <location>
        <begin position="341"/>
        <end position="354"/>
    </location>
</feature>
<name>A0ABS0EV55_9BURK</name>
<sequence length="573" mass="62749">MKAGKPTFTTVVSSSLIISLLTLAGCNKAQDNKATDPVATTPQAPTAPAYTPPTAEQLTQMVAPVALFPDKLLAQVLAGAQYPDQITAANLWLTQNPALKGQALQDAANQQPWDVSVKSLTAFPAVMSQMANNIQWTTALGMAYANAPNDVMNAVQTMRQRAQQSGNLKNNSLMKVTSSPRLAPPPEYADDARYYSVPPPPQTIIIESAQADVVYVPDYNPALVYGAPIPVYPNYVYHPGYGGNLIAGSIISFGVGVIVGSALSHQGWGWHSWGMNWGGHGPGYGPDYGPNHGWVRPAVTYNNTVYAPRSSITINRNYDTRITTNHFGGVNQPPLGGNVHNNGNDNRPNFGNPNVAGNQNQHRPPPNNGVMTMPHFSPADQHSGARPAAPVPQFHADRAAPSAPARDVQARPTERKQDNRPRSERGERVTSTGMEDASSRHTLSSTGRPQNIPERAPDRIDNRAPSSLRSGDVQHSGINQRHEEFRQQSRPETRSYNQPAAPQMQAQPQMHQQMQQQPQHSQAPQFRPTPQPQLAHPQEPRPPQHVQQQERPQQHVQERPRSSPRLEERHEGR</sequence>
<reference evidence="3 4" key="1">
    <citation type="submission" date="2020-11" db="EMBL/GenBank/DDBJ databases">
        <title>WGS of Herminiimonas contaminans strain Marseille-Q4544 isolated from planarians Schmidtea mediterranea.</title>
        <authorList>
            <person name="Kangale L."/>
        </authorList>
    </citation>
    <scope>NUCLEOTIDE SEQUENCE [LARGE SCALE GENOMIC DNA]</scope>
    <source>
        <strain evidence="3 4">Marseille-Q4544</strain>
    </source>
</reference>
<feature type="compositionally biased region" description="Low complexity" evidence="1">
    <location>
        <begin position="498"/>
        <end position="525"/>
    </location>
</feature>
<feature type="region of interest" description="Disordered" evidence="1">
    <location>
        <begin position="32"/>
        <end position="52"/>
    </location>
</feature>
<feature type="compositionally biased region" description="Low complexity" evidence="1">
    <location>
        <begin position="35"/>
        <end position="52"/>
    </location>
</feature>
<evidence type="ECO:0000313" key="4">
    <source>
        <dbReference type="Proteomes" id="UP000657372"/>
    </source>
</evidence>
<dbReference type="Proteomes" id="UP000657372">
    <property type="component" value="Unassembled WGS sequence"/>
</dbReference>
<feature type="signal peptide" evidence="2">
    <location>
        <begin position="1"/>
        <end position="24"/>
    </location>
</feature>
<keyword evidence="4" id="KW-1185">Reference proteome</keyword>
<organism evidence="3 4">
    <name type="scientific">Herminiimonas contaminans</name>
    <dbReference type="NCBI Taxonomy" id="1111140"/>
    <lineage>
        <taxon>Bacteria</taxon>
        <taxon>Pseudomonadati</taxon>
        <taxon>Pseudomonadota</taxon>
        <taxon>Betaproteobacteria</taxon>
        <taxon>Burkholderiales</taxon>
        <taxon>Oxalobacteraceae</taxon>
        <taxon>Herminiimonas</taxon>
    </lineage>
</organism>
<dbReference type="PROSITE" id="PS51257">
    <property type="entry name" value="PROKAR_LIPOPROTEIN"/>
    <property type="match status" value="1"/>
</dbReference>
<evidence type="ECO:0000256" key="2">
    <source>
        <dbReference type="SAM" id="SignalP"/>
    </source>
</evidence>